<organism evidence="2 3">
    <name type="scientific">Dryococelus australis</name>
    <dbReference type="NCBI Taxonomy" id="614101"/>
    <lineage>
        <taxon>Eukaryota</taxon>
        <taxon>Metazoa</taxon>
        <taxon>Ecdysozoa</taxon>
        <taxon>Arthropoda</taxon>
        <taxon>Hexapoda</taxon>
        <taxon>Insecta</taxon>
        <taxon>Pterygota</taxon>
        <taxon>Neoptera</taxon>
        <taxon>Polyneoptera</taxon>
        <taxon>Phasmatodea</taxon>
        <taxon>Verophasmatodea</taxon>
        <taxon>Anareolatae</taxon>
        <taxon>Phasmatidae</taxon>
        <taxon>Eurycanthinae</taxon>
        <taxon>Dryococelus</taxon>
    </lineage>
</organism>
<name>A0ABQ9GAA9_9NEOP</name>
<comment type="caution">
    <text evidence="2">The sequence shown here is derived from an EMBL/GenBank/DDBJ whole genome shotgun (WGS) entry which is preliminary data.</text>
</comment>
<evidence type="ECO:0000313" key="3">
    <source>
        <dbReference type="Proteomes" id="UP001159363"/>
    </source>
</evidence>
<evidence type="ECO:0000313" key="2">
    <source>
        <dbReference type="EMBL" id="KAJ8869355.1"/>
    </source>
</evidence>
<sequence length="505" mass="54530">MLWPPASRRPRHADLGPDYKTSVPQRVNGTQPGRVFNCCQLRGRRRQALLHWSLGTHESHGILAVNVTLLPQCYPVAPVLPCCPSVTLLPQQCYPVAPVLPCCLSVTLLPQQCYPVAPVLPCCPSVTLLPQCYPVVPAVLPCCPSVTLLPQCYPVDPVLPCCPSVTLLPQCYPVAPAVLPCCPSVTLLPQQCYPVAPVLPCCPSSVTLLPQCYPVAPVLPCCPSSVTLLPQCYPVAPVLPCCLSVTLLPQQCYPVAPVLSCCPSVTLLTQCYPTFYSTGFVSCSLASYSPPAKANWVLFPAGNITCRNMAGRYHWLEGFLGDLPFPSPLYSSIAPYSHRFNLIGSQHLYDEVVVSRAVGAEEVPLSGQIFNNPAACPTKGPALVHDPYNDEQGGNEFAQRGPVLYAAFWDRESALGGRQVEFEQGLRREGRLFAYPAWGRGGAAVRLLDFHLDKQGWIPCRVAPGFSHVGIVPDDAAGRCVFSGISHFSSLCIPALLHTHLTSPS</sequence>
<evidence type="ECO:0000256" key="1">
    <source>
        <dbReference type="SAM" id="MobiDB-lite"/>
    </source>
</evidence>
<keyword evidence="3" id="KW-1185">Reference proteome</keyword>
<reference evidence="2 3" key="1">
    <citation type="submission" date="2023-02" db="EMBL/GenBank/DDBJ databases">
        <title>LHISI_Scaffold_Assembly.</title>
        <authorList>
            <person name="Stuart O.P."/>
            <person name="Cleave R."/>
            <person name="Magrath M.J.L."/>
            <person name="Mikheyev A.S."/>
        </authorList>
    </citation>
    <scope>NUCLEOTIDE SEQUENCE [LARGE SCALE GENOMIC DNA]</scope>
    <source>
        <strain evidence="2">Daus_M_001</strain>
        <tissue evidence="2">Leg muscle</tissue>
    </source>
</reference>
<dbReference type="Proteomes" id="UP001159363">
    <property type="component" value="Chromosome 13"/>
</dbReference>
<protein>
    <submittedName>
        <fullName evidence="2">Uncharacterized protein</fullName>
    </submittedName>
</protein>
<dbReference type="EMBL" id="JARBHB010000014">
    <property type="protein sequence ID" value="KAJ8869355.1"/>
    <property type="molecule type" value="Genomic_DNA"/>
</dbReference>
<accession>A0ABQ9GAA9</accession>
<proteinExistence type="predicted"/>
<gene>
    <name evidence="2" type="ORF">PR048_030930</name>
</gene>
<feature type="region of interest" description="Disordered" evidence="1">
    <location>
        <begin position="1"/>
        <end position="26"/>
    </location>
</feature>